<organism evidence="1 2">
    <name type="scientific">Pluteus cervinus</name>
    <dbReference type="NCBI Taxonomy" id="181527"/>
    <lineage>
        <taxon>Eukaryota</taxon>
        <taxon>Fungi</taxon>
        <taxon>Dikarya</taxon>
        <taxon>Basidiomycota</taxon>
        <taxon>Agaricomycotina</taxon>
        <taxon>Agaricomycetes</taxon>
        <taxon>Agaricomycetidae</taxon>
        <taxon>Agaricales</taxon>
        <taxon>Pluteineae</taxon>
        <taxon>Pluteaceae</taxon>
        <taxon>Pluteus</taxon>
    </lineage>
</organism>
<keyword evidence="2" id="KW-1185">Reference proteome</keyword>
<name>A0ACD3AET9_9AGAR</name>
<reference evidence="1 2" key="1">
    <citation type="journal article" date="2019" name="Nat. Ecol. Evol.">
        <title>Megaphylogeny resolves global patterns of mushroom evolution.</title>
        <authorList>
            <person name="Varga T."/>
            <person name="Krizsan K."/>
            <person name="Foldi C."/>
            <person name="Dima B."/>
            <person name="Sanchez-Garcia M."/>
            <person name="Sanchez-Ramirez S."/>
            <person name="Szollosi G.J."/>
            <person name="Szarkandi J.G."/>
            <person name="Papp V."/>
            <person name="Albert L."/>
            <person name="Andreopoulos W."/>
            <person name="Angelini C."/>
            <person name="Antonin V."/>
            <person name="Barry K.W."/>
            <person name="Bougher N.L."/>
            <person name="Buchanan P."/>
            <person name="Buyck B."/>
            <person name="Bense V."/>
            <person name="Catcheside P."/>
            <person name="Chovatia M."/>
            <person name="Cooper J."/>
            <person name="Damon W."/>
            <person name="Desjardin D."/>
            <person name="Finy P."/>
            <person name="Geml J."/>
            <person name="Haridas S."/>
            <person name="Hughes K."/>
            <person name="Justo A."/>
            <person name="Karasinski D."/>
            <person name="Kautmanova I."/>
            <person name="Kiss B."/>
            <person name="Kocsube S."/>
            <person name="Kotiranta H."/>
            <person name="LaButti K.M."/>
            <person name="Lechner B.E."/>
            <person name="Liimatainen K."/>
            <person name="Lipzen A."/>
            <person name="Lukacs Z."/>
            <person name="Mihaltcheva S."/>
            <person name="Morgado L.N."/>
            <person name="Niskanen T."/>
            <person name="Noordeloos M.E."/>
            <person name="Ohm R.A."/>
            <person name="Ortiz-Santana B."/>
            <person name="Ovrebo C."/>
            <person name="Racz N."/>
            <person name="Riley R."/>
            <person name="Savchenko A."/>
            <person name="Shiryaev A."/>
            <person name="Soop K."/>
            <person name="Spirin V."/>
            <person name="Szebenyi C."/>
            <person name="Tomsovsky M."/>
            <person name="Tulloss R.E."/>
            <person name="Uehling J."/>
            <person name="Grigoriev I.V."/>
            <person name="Vagvolgyi C."/>
            <person name="Papp T."/>
            <person name="Martin F.M."/>
            <person name="Miettinen O."/>
            <person name="Hibbett D.S."/>
            <person name="Nagy L.G."/>
        </authorList>
    </citation>
    <scope>NUCLEOTIDE SEQUENCE [LARGE SCALE GENOMIC DNA]</scope>
    <source>
        <strain evidence="1 2">NL-1719</strain>
    </source>
</reference>
<sequence>MRLDSITLSLSCVVSANCTLVSFNSASHVCLLAFSSSLSSRRFCNCASNSTLSSVFWISNFSFNLLQVVP</sequence>
<protein>
    <submittedName>
        <fullName evidence="1">Uncharacterized protein</fullName>
    </submittedName>
</protein>
<dbReference type="EMBL" id="ML208497">
    <property type="protein sequence ID" value="TFK63935.1"/>
    <property type="molecule type" value="Genomic_DNA"/>
</dbReference>
<evidence type="ECO:0000313" key="1">
    <source>
        <dbReference type="EMBL" id="TFK63935.1"/>
    </source>
</evidence>
<accession>A0ACD3AET9</accession>
<proteinExistence type="predicted"/>
<gene>
    <name evidence="1" type="ORF">BDN72DRAFT_292996</name>
</gene>
<evidence type="ECO:0000313" key="2">
    <source>
        <dbReference type="Proteomes" id="UP000308600"/>
    </source>
</evidence>
<dbReference type="Proteomes" id="UP000308600">
    <property type="component" value="Unassembled WGS sequence"/>
</dbReference>